<dbReference type="CTD" id="374739"/>
<reference evidence="2" key="1">
    <citation type="submission" date="2025-08" db="UniProtKB">
        <authorList>
            <consortium name="RefSeq"/>
        </authorList>
    </citation>
    <scope>IDENTIFICATION</scope>
</reference>
<dbReference type="PANTHER" id="PTHR35348:SF1">
    <property type="entry name" value="TESTIS, PROSTATE AND PLACENTA-EXPRESSED PROTEIN"/>
    <property type="match status" value="1"/>
</dbReference>
<dbReference type="AlphaFoldDB" id="A0A3Q0G793"/>
<dbReference type="KEGG" id="asn:102383108"/>
<dbReference type="RefSeq" id="XP_025055549.1">
    <property type="nucleotide sequence ID" value="XM_025199764.1"/>
</dbReference>
<dbReference type="InParanoid" id="A0A3Q0G793"/>
<sequence length="239" mass="26954">MSQILDLVPWPKDGHNICAIPAVLLPVEPRTSRLAGVKDRLYHPALPTLRQMDMDTAMNKLPDEHSRTATACTKEDFNNSTFTLVGVPNMRLPSLGMTELGRSLTAKYQARKMAPFLPGTGQDEWPSYTCAMDDWSRFVSSAGEFRLPSINKKVLGFSYYAVRYLKPEVTQTWRYCLNQNPSLDQYGQKPNPYTSNNIFRSFGTAYRVKDFGTSASLPADQDNLRQVMPPCHVFSFPST</sequence>
<protein>
    <submittedName>
        <fullName evidence="2">Testis, prostate and placenta-expressed protein</fullName>
    </submittedName>
</protein>
<organism evidence="1 2">
    <name type="scientific">Alligator sinensis</name>
    <name type="common">Chinese alligator</name>
    <dbReference type="NCBI Taxonomy" id="38654"/>
    <lineage>
        <taxon>Eukaryota</taxon>
        <taxon>Metazoa</taxon>
        <taxon>Chordata</taxon>
        <taxon>Craniata</taxon>
        <taxon>Vertebrata</taxon>
        <taxon>Euteleostomi</taxon>
        <taxon>Archelosauria</taxon>
        <taxon>Archosauria</taxon>
        <taxon>Crocodylia</taxon>
        <taxon>Alligatoridae</taxon>
        <taxon>Alligatorinae</taxon>
        <taxon>Alligator</taxon>
    </lineage>
</organism>
<proteinExistence type="predicted"/>
<dbReference type="InterPro" id="IPR034584">
    <property type="entry name" value="SPMIP8"/>
</dbReference>
<keyword evidence="1" id="KW-1185">Reference proteome</keyword>
<evidence type="ECO:0000313" key="2">
    <source>
        <dbReference type="RefSeq" id="XP_025055549.1"/>
    </source>
</evidence>
<gene>
    <name evidence="2" type="primary">TEPP</name>
</gene>
<name>A0A3Q0G793_ALLSI</name>
<dbReference type="GeneID" id="102383108"/>
<dbReference type="PANTHER" id="PTHR35348">
    <property type="entry name" value="TESTIS, PROSTATE AND PLACENTA-EXPRESSED PROTEIN"/>
    <property type="match status" value="1"/>
</dbReference>
<dbReference type="Pfam" id="PF22574">
    <property type="entry name" value="SPMIP8"/>
    <property type="match status" value="1"/>
</dbReference>
<evidence type="ECO:0000313" key="1">
    <source>
        <dbReference type="Proteomes" id="UP000189705"/>
    </source>
</evidence>
<accession>A0A3Q0G793</accession>
<dbReference type="Proteomes" id="UP000189705">
    <property type="component" value="Unplaced"/>
</dbReference>